<evidence type="ECO:0000313" key="2">
    <source>
        <dbReference type="Proteomes" id="UP000326759"/>
    </source>
</evidence>
<dbReference type="PANTHER" id="PTHR33236">
    <property type="entry name" value="INTRAFLAGELLAR TRANSPORT PROTEIN 122 FAMILY PROTEIN-RELATED"/>
    <property type="match status" value="1"/>
</dbReference>
<name>A0A5N5TMB5_9CRUS</name>
<reference evidence="1 2" key="1">
    <citation type="journal article" date="2019" name="PLoS Biol.">
        <title>Sex chromosomes control vertical transmission of feminizing Wolbachia symbionts in an isopod.</title>
        <authorList>
            <person name="Becking T."/>
            <person name="Chebbi M.A."/>
            <person name="Giraud I."/>
            <person name="Moumen B."/>
            <person name="Laverre T."/>
            <person name="Caubet Y."/>
            <person name="Peccoud J."/>
            <person name="Gilbert C."/>
            <person name="Cordaux R."/>
        </authorList>
    </citation>
    <scope>NUCLEOTIDE SEQUENCE [LARGE SCALE GENOMIC DNA]</scope>
    <source>
        <strain evidence="1">ANa2</strain>
        <tissue evidence="1">Whole body excluding digestive tract and cuticle</tissue>
    </source>
</reference>
<organism evidence="1 2">
    <name type="scientific">Armadillidium nasatum</name>
    <dbReference type="NCBI Taxonomy" id="96803"/>
    <lineage>
        <taxon>Eukaryota</taxon>
        <taxon>Metazoa</taxon>
        <taxon>Ecdysozoa</taxon>
        <taxon>Arthropoda</taxon>
        <taxon>Crustacea</taxon>
        <taxon>Multicrustacea</taxon>
        <taxon>Malacostraca</taxon>
        <taxon>Eumalacostraca</taxon>
        <taxon>Peracarida</taxon>
        <taxon>Isopoda</taxon>
        <taxon>Oniscidea</taxon>
        <taxon>Crinocheta</taxon>
        <taxon>Armadillidiidae</taxon>
        <taxon>Armadillidium</taxon>
    </lineage>
</organism>
<gene>
    <name evidence="1" type="ORF">Anas_07675</name>
</gene>
<evidence type="ECO:0008006" key="3">
    <source>
        <dbReference type="Google" id="ProtNLM"/>
    </source>
</evidence>
<sequence>MRGRDSPIESTFKRDFNLKSPAVTTITRASADFCQVRIDFTTFHIGEANSNGTCSEGWTASGHNNTNNVPNVICGLNDGQHVYLNFANDNPITLITVFDDSTGVDSWNFKFTQIACDDTDNLGTVDAAEFDDACVDTSPSYDYVQIENGNFKGSDGSTTSASKFCGVGFPSTVT</sequence>
<dbReference type="PANTHER" id="PTHR33236:SF5">
    <property type="entry name" value="CUB DOMAIN-CONTAINING PROTEIN"/>
    <property type="match status" value="1"/>
</dbReference>
<comment type="caution">
    <text evidence="1">The sequence shown here is derived from an EMBL/GenBank/DDBJ whole genome shotgun (WGS) entry which is preliminary data.</text>
</comment>
<accession>A0A5N5TMB5</accession>
<feature type="non-terminal residue" evidence="1">
    <location>
        <position position="174"/>
    </location>
</feature>
<dbReference type="OrthoDB" id="6337346at2759"/>
<dbReference type="Proteomes" id="UP000326759">
    <property type="component" value="Unassembled WGS sequence"/>
</dbReference>
<dbReference type="AlphaFoldDB" id="A0A5N5TMB5"/>
<dbReference type="EMBL" id="SEYY01000420">
    <property type="protein sequence ID" value="KAB7507315.1"/>
    <property type="molecule type" value="Genomic_DNA"/>
</dbReference>
<evidence type="ECO:0000313" key="1">
    <source>
        <dbReference type="EMBL" id="KAB7507315.1"/>
    </source>
</evidence>
<proteinExistence type="predicted"/>
<protein>
    <recommendedName>
        <fullName evidence="3">CUB domain-containing protein</fullName>
    </recommendedName>
</protein>
<keyword evidence="2" id="KW-1185">Reference proteome</keyword>